<organism evidence="1 2">
    <name type="scientific">Clostridium lentum</name>
    <dbReference type="NCBI Taxonomy" id="2763037"/>
    <lineage>
        <taxon>Bacteria</taxon>
        <taxon>Bacillati</taxon>
        <taxon>Bacillota</taxon>
        <taxon>Clostridia</taxon>
        <taxon>Eubacteriales</taxon>
        <taxon>Clostridiaceae</taxon>
        <taxon>Clostridium</taxon>
    </lineage>
</organism>
<comment type="caution">
    <text evidence="1">The sequence shown here is derived from an EMBL/GenBank/DDBJ whole genome shotgun (WGS) entry which is preliminary data.</text>
</comment>
<dbReference type="RefSeq" id="WP_186835082.1">
    <property type="nucleotide sequence ID" value="NZ_JACOOQ010000010.1"/>
</dbReference>
<dbReference type="Gene3D" id="2.40.10.270">
    <property type="entry name" value="Bacteriophage SPP1 head-tail adaptor protein"/>
    <property type="match status" value="1"/>
</dbReference>
<dbReference type="NCBIfam" id="TIGR01563">
    <property type="entry name" value="gp16_SPP1"/>
    <property type="match status" value="1"/>
</dbReference>
<dbReference type="Proteomes" id="UP000662088">
    <property type="component" value="Unassembled WGS sequence"/>
</dbReference>
<protein>
    <submittedName>
        <fullName evidence="1">Phage head closure protein</fullName>
    </submittedName>
</protein>
<gene>
    <name evidence="1" type="ORF">H8R92_07155</name>
</gene>
<dbReference type="InterPro" id="IPR008767">
    <property type="entry name" value="Phage_SPP1_head-tail_adaptor"/>
</dbReference>
<name>A0A8I0DP70_9CLOT</name>
<dbReference type="Pfam" id="PF05521">
    <property type="entry name" value="Phage_HCP"/>
    <property type="match status" value="1"/>
</dbReference>
<sequence>MNPGQLRHRITFQIQDLETEEWSNSFTTWANINPISGKEYYQAETINSDLTHKIRLRYRKGITSDMRILYNERIFYIISVINEYERNSFLQLMCRELM</sequence>
<dbReference type="AlphaFoldDB" id="A0A8I0DP70"/>
<evidence type="ECO:0000313" key="1">
    <source>
        <dbReference type="EMBL" id="MBC5640212.1"/>
    </source>
</evidence>
<keyword evidence="2" id="KW-1185">Reference proteome</keyword>
<dbReference type="InterPro" id="IPR038666">
    <property type="entry name" value="SSP1_head-tail_sf"/>
</dbReference>
<dbReference type="EMBL" id="JACOOQ010000010">
    <property type="protein sequence ID" value="MBC5640212.1"/>
    <property type="molecule type" value="Genomic_DNA"/>
</dbReference>
<accession>A0A8I0DP70</accession>
<proteinExistence type="predicted"/>
<reference evidence="1" key="1">
    <citation type="submission" date="2020-08" db="EMBL/GenBank/DDBJ databases">
        <title>Genome public.</title>
        <authorList>
            <person name="Liu C."/>
            <person name="Sun Q."/>
        </authorList>
    </citation>
    <scope>NUCLEOTIDE SEQUENCE</scope>
    <source>
        <strain evidence="1">NSJ-42</strain>
    </source>
</reference>
<evidence type="ECO:0000313" key="2">
    <source>
        <dbReference type="Proteomes" id="UP000662088"/>
    </source>
</evidence>